<reference evidence="3 4" key="1">
    <citation type="journal article" date="2013" name="BMC Genomics">
        <title>Genomics-driven discovery of the pneumocandin biosynthetic gene cluster in the fungus Glarea lozoyensis.</title>
        <authorList>
            <person name="Chen L."/>
            <person name="Yue Q."/>
            <person name="Zhang X."/>
            <person name="Xiang M."/>
            <person name="Wang C."/>
            <person name="Li S."/>
            <person name="Che Y."/>
            <person name="Ortiz-Lopez F.J."/>
            <person name="Bills G.F."/>
            <person name="Liu X."/>
            <person name="An Z."/>
        </authorList>
    </citation>
    <scope>NUCLEOTIDE SEQUENCE [LARGE SCALE GENOMIC DNA]</scope>
    <source>
        <strain evidence="4">ATCC 20868 / MF5171</strain>
    </source>
</reference>
<protein>
    <submittedName>
        <fullName evidence="3">Uncharacterized protein</fullName>
    </submittedName>
</protein>
<dbReference type="GeneID" id="19465467"/>
<keyword evidence="1" id="KW-0175">Coiled coil</keyword>
<name>S3DMT0_GLAL2</name>
<organism evidence="3 4">
    <name type="scientific">Glarea lozoyensis (strain ATCC 20868 / MF5171)</name>
    <dbReference type="NCBI Taxonomy" id="1116229"/>
    <lineage>
        <taxon>Eukaryota</taxon>
        <taxon>Fungi</taxon>
        <taxon>Dikarya</taxon>
        <taxon>Ascomycota</taxon>
        <taxon>Pezizomycotina</taxon>
        <taxon>Leotiomycetes</taxon>
        <taxon>Helotiales</taxon>
        <taxon>Helotiaceae</taxon>
        <taxon>Glarea</taxon>
    </lineage>
</organism>
<dbReference type="Proteomes" id="UP000016922">
    <property type="component" value="Unassembled WGS sequence"/>
</dbReference>
<evidence type="ECO:0000313" key="4">
    <source>
        <dbReference type="Proteomes" id="UP000016922"/>
    </source>
</evidence>
<dbReference type="EMBL" id="KE145358">
    <property type="protein sequence ID" value="EPE33401.1"/>
    <property type="molecule type" value="Genomic_DNA"/>
</dbReference>
<dbReference type="RefSeq" id="XP_008080018.1">
    <property type="nucleotide sequence ID" value="XM_008081827.1"/>
</dbReference>
<evidence type="ECO:0000313" key="3">
    <source>
        <dbReference type="EMBL" id="EPE33401.1"/>
    </source>
</evidence>
<feature type="region of interest" description="Disordered" evidence="2">
    <location>
        <begin position="199"/>
        <end position="397"/>
    </location>
</feature>
<evidence type="ECO:0000256" key="2">
    <source>
        <dbReference type="SAM" id="MobiDB-lite"/>
    </source>
</evidence>
<feature type="compositionally biased region" description="Acidic residues" evidence="2">
    <location>
        <begin position="235"/>
        <end position="373"/>
    </location>
</feature>
<dbReference type="HOGENOM" id="CLU_711842_0_0_1"/>
<gene>
    <name evidence="3" type="ORF">GLAREA_06414</name>
</gene>
<proteinExistence type="predicted"/>
<dbReference type="AlphaFoldDB" id="S3DMT0"/>
<keyword evidence="4" id="KW-1185">Reference proteome</keyword>
<feature type="coiled-coil region" evidence="1">
    <location>
        <begin position="161"/>
        <end position="188"/>
    </location>
</feature>
<dbReference type="KEGG" id="glz:GLAREA_06414"/>
<accession>S3DMT0</accession>
<evidence type="ECO:0000256" key="1">
    <source>
        <dbReference type="SAM" id="Coils"/>
    </source>
</evidence>
<dbReference type="eggNOG" id="ENOG502TDG4">
    <property type="taxonomic scope" value="Eukaryota"/>
</dbReference>
<dbReference type="STRING" id="1116229.S3DMT0"/>
<feature type="compositionally biased region" description="Basic and acidic residues" evidence="2">
    <location>
        <begin position="199"/>
        <end position="222"/>
    </location>
</feature>
<sequence length="397" mass="44226">MGQPLMVIKGLGEATESVVQIAEGASKLMDIFRDQAAKVKEADRKDDNEFNIRKSFIENSVAIIRDATLSQFNIVVCTDQDKDDFQDLQGRILPMDLIDVEISPGKYANFQVYVFETGKYLRRGRWELDAWGWWGSDKSWKDVNYHVHFETAQKKLNPDEIKAKQAEIEAQKKVVDDAAKAAKDAEALAVADNEKQLEGEADVKLDEKGQIEEGEREDKEIPVRTAPKTIKSKGEEDDEEEDEAGGEDEEEGDEGEEGDEEEGGDEKDEGDEEDGAEGEEEGEGEGEEEEGAEDEEEDKEADDEEEEGEEDKDADEGDEEGEDEEGEGEEAGEEEGAGDEEEEGEGEEEDAEDGEEEEGDGDKGPEEEDEEEENPKSKGGKKGKKSKDDEEEEEEEQ</sequence>
<dbReference type="OrthoDB" id="5402991at2759"/>